<reference evidence="1 2" key="1">
    <citation type="submission" date="2020-08" db="EMBL/GenBank/DDBJ databases">
        <title>Genomic Encyclopedia of Type Strains, Phase IV (KMG-IV): sequencing the most valuable type-strain genomes for metagenomic binning, comparative biology and taxonomic classification.</title>
        <authorList>
            <person name="Goeker M."/>
        </authorList>
    </citation>
    <scope>NUCLEOTIDE SEQUENCE [LARGE SCALE GENOMIC DNA]</scope>
    <source>
        <strain evidence="1 2">DSM 28538</strain>
    </source>
</reference>
<organism evidence="1 2">
    <name type="scientific">Bartonella callosciuri</name>
    <dbReference type="NCBI Taxonomy" id="686223"/>
    <lineage>
        <taxon>Bacteria</taxon>
        <taxon>Pseudomonadati</taxon>
        <taxon>Pseudomonadota</taxon>
        <taxon>Alphaproteobacteria</taxon>
        <taxon>Hyphomicrobiales</taxon>
        <taxon>Bartonellaceae</taxon>
        <taxon>Bartonella</taxon>
    </lineage>
</organism>
<dbReference type="Gene3D" id="1.10.238.160">
    <property type="match status" value="1"/>
</dbReference>
<dbReference type="RefSeq" id="WP_183229412.1">
    <property type="nucleotide sequence ID" value="NZ_JACHIM010000033.1"/>
</dbReference>
<dbReference type="Proteomes" id="UP000561417">
    <property type="component" value="Unassembled WGS sequence"/>
</dbReference>
<gene>
    <name evidence="1" type="ORF">HNQ69_001699</name>
</gene>
<evidence type="ECO:0000313" key="1">
    <source>
        <dbReference type="EMBL" id="MBB5074547.1"/>
    </source>
</evidence>
<sequence>MNEEKLTPSIEKVSLFEQALLSMRLQRLVNIQDLSIYLGMSITYIRELVKAGAFPKPIQEGRYLKWDIVEIDHYIEAKKSERDCAKLPPLS</sequence>
<protein>
    <submittedName>
        <fullName evidence="1">Putative DNA-binding transcriptional regulator AlpA</fullName>
    </submittedName>
</protein>
<comment type="caution">
    <text evidence="1">The sequence shown here is derived from an EMBL/GenBank/DDBJ whole genome shotgun (WGS) entry which is preliminary data.</text>
</comment>
<keyword evidence="2" id="KW-1185">Reference proteome</keyword>
<evidence type="ECO:0000313" key="2">
    <source>
        <dbReference type="Proteomes" id="UP000561417"/>
    </source>
</evidence>
<accession>A0A840P2P2</accession>
<proteinExistence type="predicted"/>
<dbReference type="AlphaFoldDB" id="A0A840P2P2"/>
<dbReference type="GO" id="GO:0003677">
    <property type="term" value="F:DNA binding"/>
    <property type="evidence" value="ECO:0007669"/>
    <property type="project" value="UniProtKB-KW"/>
</dbReference>
<keyword evidence="1" id="KW-0238">DNA-binding</keyword>
<dbReference type="EMBL" id="JACHIM010000033">
    <property type="protein sequence ID" value="MBB5074547.1"/>
    <property type="molecule type" value="Genomic_DNA"/>
</dbReference>
<name>A0A840P2P2_9HYPH</name>